<accession>A0A8I2YC56</accession>
<organism evidence="1 2">
    <name type="scientific">Boletus reticuloceps</name>
    <dbReference type="NCBI Taxonomy" id="495285"/>
    <lineage>
        <taxon>Eukaryota</taxon>
        <taxon>Fungi</taxon>
        <taxon>Dikarya</taxon>
        <taxon>Basidiomycota</taxon>
        <taxon>Agaricomycotina</taxon>
        <taxon>Agaricomycetes</taxon>
        <taxon>Agaricomycetidae</taxon>
        <taxon>Boletales</taxon>
        <taxon>Boletineae</taxon>
        <taxon>Boletaceae</taxon>
        <taxon>Boletoideae</taxon>
        <taxon>Boletus</taxon>
    </lineage>
</organism>
<proteinExistence type="predicted"/>
<sequence length="129" mass="14316">MESSLQHRSQEVHVIFLADILDLGGGAATLYMLNSGMHPPNPVVQDVLYDFSAQTISVYCSNGWKNIVISQVCGIQRASSPLCCSLDAFQSGSGWQSEPIHLWISEQPLIQEKSRLLQWLREGTLLELS</sequence>
<evidence type="ECO:0000313" key="2">
    <source>
        <dbReference type="Proteomes" id="UP000683000"/>
    </source>
</evidence>
<protein>
    <submittedName>
        <fullName evidence="1">Uncharacterized protein</fullName>
    </submittedName>
</protein>
<dbReference type="EMBL" id="JAGFBS010000099">
    <property type="protein sequence ID" value="KAG6369207.1"/>
    <property type="molecule type" value="Genomic_DNA"/>
</dbReference>
<gene>
    <name evidence="1" type="ORF">JVT61DRAFT_15642</name>
</gene>
<comment type="caution">
    <text evidence="1">The sequence shown here is derived from an EMBL/GenBank/DDBJ whole genome shotgun (WGS) entry which is preliminary data.</text>
</comment>
<dbReference type="Proteomes" id="UP000683000">
    <property type="component" value="Unassembled WGS sequence"/>
</dbReference>
<evidence type="ECO:0000313" key="1">
    <source>
        <dbReference type="EMBL" id="KAG6369207.1"/>
    </source>
</evidence>
<name>A0A8I2YC56_9AGAM</name>
<dbReference type="AlphaFoldDB" id="A0A8I2YC56"/>
<reference evidence="1" key="1">
    <citation type="submission" date="2021-03" db="EMBL/GenBank/DDBJ databases">
        <title>Evolutionary innovations through gain and loss of genes in the ectomycorrhizal Boletales.</title>
        <authorList>
            <person name="Wu G."/>
            <person name="Miyauchi S."/>
            <person name="Morin E."/>
            <person name="Yang Z.-L."/>
            <person name="Xu J."/>
            <person name="Martin F.M."/>
        </authorList>
    </citation>
    <scope>NUCLEOTIDE SEQUENCE</scope>
    <source>
        <strain evidence="1">BR01</strain>
    </source>
</reference>
<keyword evidence="2" id="KW-1185">Reference proteome</keyword>